<reference evidence="2 3" key="1">
    <citation type="submission" date="2021-09" db="EMBL/GenBank/DDBJ databases">
        <title>Genomic insights and catalytic innovation underlie evolution of tropane alkaloids biosynthesis.</title>
        <authorList>
            <person name="Wang Y.-J."/>
            <person name="Tian T."/>
            <person name="Huang J.-P."/>
            <person name="Huang S.-X."/>
        </authorList>
    </citation>
    <scope>NUCLEOTIDE SEQUENCE [LARGE SCALE GENOMIC DNA]</scope>
    <source>
        <strain evidence="2">KIB-2018</strain>
        <tissue evidence="2">Leaf</tissue>
    </source>
</reference>
<dbReference type="Proteomes" id="UP001159364">
    <property type="component" value="Linkage Group LG05"/>
</dbReference>
<name>A0AAV8TBK9_9ROSI</name>
<keyword evidence="1" id="KW-0812">Transmembrane</keyword>
<evidence type="ECO:0000256" key="1">
    <source>
        <dbReference type="SAM" id="Phobius"/>
    </source>
</evidence>
<accession>A0AAV8TBK9</accession>
<sequence length="115" mass="13060">MFVDLNETFHVKEKFVNDNTILITRKGKLLIKLKDKTLCCLGRCISKGRTFGSAAAVQYDYDDDEYFSEAEEGNGQLRTDAGYDHNTAHAVFVVISVPLLHLLITRVVLQHLVRF</sequence>
<evidence type="ECO:0000313" key="3">
    <source>
        <dbReference type="Proteomes" id="UP001159364"/>
    </source>
</evidence>
<keyword evidence="3" id="KW-1185">Reference proteome</keyword>
<comment type="caution">
    <text evidence="2">The sequence shown here is derived from an EMBL/GenBank/DDBJ whole genome shotgun (WGS) entry which is preliminary data.</text>
</comment>
<protein>
    <submittedName>
        <fullName evidence="2">Uncharacterized protein</fullName>
    </submittedName>
</protein>
<proteinExistence type="predicted"/>
<feature type="transmembrane region" description="Helical" evidence="1">
    <location>
        <begin position="88"/>
        <end position="109"/>
    </location>
</feature>
<keyword evidence="1" id="KW-0472">Membrane</keyword>
<organism evidence="2 3">
    <name type="scientific">Erythroxylum novogranatense</name>
    <dbReference type="NCBI Taxonomy" id="1862640"/>
    <lineage>
        <taxon>Eukaryota</taxon>
        <taxon>Viridiplantae</taxon>
        <taxon>Streptophyta</taxon>
        <taxon>Embryophyta</taxon>
        <taxon>Tracheophyta</taxon>
        <taxon>Spermatophyta</taxon>
        <taxon>Magnoliopsida</taxon>
        <taxon>eudicotyledons</taxon>
        <taxon>Gunneridae</taxon>
        <taxon>Pentapetalae</taxon>
        <taxon>rosids</taxon>
        <taxon>fabids</taxon>
        <taxon>Malpighiales</taxon>
        <taxon>Erythroxylaceae</taxon>
        <taxon>Erythroxylum</taxon>
    </lineage>
</organism>
<gene>
    <name evidence="2" type="ORF">K2173_002217</name>
</gene>
<dbReference type="AlphaFoldDB" id="A0AAV8TBK9"/>
<evidence type="ECO:0000313" key="2">
    <source>
        <dbReference type="EMBL" id="KAJ8763334.1"/>
    </source>
</evidence>
<keyword evidence="1" id="KW-1133">Transmembrane helix</keyword>
<dbReference type="EMBL" id="JAIWQS010000005">
    <property type="protein sequence ID" value="KAJ8763334.1"/>
    <property type="molecule type" value="Genomic_DNA"/>
</dbReference>